<dbReference type="GO" id="GO:0016020">
    <property type="term" value="C:membrane"/>
    <property type="evidence" value="ECO:0007669"/>
    <property type="project" value="UniProtKB-SubCell"/>
</dbReference>
<dbReference type="InterPro" id="IPR035965">
    <property type="entry name" value="PAS-like_dom_sf"/>
</dbReference>
<dbReference type="SMART" id="SM00388">
    <property type="entry name" value="HisKA"/>
    <property type="match status" value="1"/>
</dbReference>
<comment type="caution">
    <text evidence="9">The sequence shown here is derived from an EMBL/GenBank/DDBJ whole genome shotgun (WGS) entry which is preliminary data.</text>
</comment>
<dbReference type="Pfam" id="PF08448">
    <property type="entry name" value="PAS_4"/>
    <property type="match status" value="2"/>
</dbReference>
<dbReference type="Gene3D" id="1.10.287.130">
    <property type="match status" value="1"/>
</dbReference>
<evidence type="ECO:0000256" key="1">
    <source>
        <dbReference type="ARBA" id="ARBA00000085"/>
    </source>
</evidence>
<dbReference type="InterPro" id="IPR036097">
    <property type="entry name" value="HisK_dim/P_sf"/>
</dbReference>
<dbReference type="InterPro" id="IPR013656">
    <property type="entry name" value="PAS_4"/>
</dbReference>
<dbReference type="AlphaFoldDB" id="A0A0W8G7D0"/>
<evidence type="ECO:0000256" key="2">
    <source>
        <dbReference type="ARBA" id="ARBA00012438"/>
    </source>
</evidence>
<name>A0A0W8G7D0_9ZZZZ</name>
<feature type="domain" description="PAC" evidence="8">
    <location>
        <begin position="364"/>
        <end position="415"/>
    </location>
</feature>
<dbReference type="PROSITE" id="PS50109">
    <property type="entry name" value="HIS_KIN"/>
    <property type="match status" value="1"/>
</dbReference>
<proteinExistence type="predicted"/>
<accession>A0A0W8G7D0</accession>
<gene>
    <name evidence="9" type="ORF">ASZ90_001041</name>
</gene>
<protein>
    <recommendedName>
        <fullName evidence="2">histidine kinase</fullName>
        <ecNumber evidence="2">2.7.13.3</ecNumber>
    </recommendedName>
</protein>
<evidence type="ECO:0000259" key="7">
    <source>
        <dbReference type="PROSITE" id="PS50112"/>
    </source>
</evidence>
<keyword evidence="5" id="KW-0472">Membrane</keyword>
<dbReference type="InterPro" id="IPR036890">
    <property type="entry name" value="HATPase_C_sf"/>
</dbReference>
<dbReference type="Gene3D" id="3.30.450.20">
    <property type="entry name" value="PAS domain"/>
    <property type="match status" value="3"/>
</dbReference>
<reference evidence="9" key="1">
    <citation type="journal article" date="2015" name="Proc. Natl. Acad. Sci. U.S.A.">
        <title>Networks of energetic and metabolic interactions define dynamics in microbial communities.</title>
        <authorList>
            <person name="Embree M."/>
            <person name="Liu J.K."/>
            <person name="Al-Bassam M.M."/>
            <person name="Zengler K."/>
        </authorList>
    </citation>
    <scope>NUCLEOTIDE SEQUENCE</scope>
</reference>
<keyword evidence="4" id="KW-0418">Kinase</keyword>
<dbReference type="InterPro" id="IPR003594">
    <property type="entry name" value="HATPase_dom"/>
</dbReference>
<comment type="catalytic activity">
    <reaction evidence="1">
        <text>ATP + protein L-histidine = ADP + protein N-phospho-L-histidine.</text>
        <dbReference type="EC" id="2.7.13.3"/>
    </reaction>
</comment>
<evidence type="ECO:0000256" key="3">
    <source>
        <dbReference type="ARBA" id="ARBA00022679"/>
    </source>
</evidence>
<evidence type="ECO:0000259" key="6">
    <source>
        <dbReference type="PROSITE" id="PS50109"/>
    </source>
</evidence>
<dbReference type="InterPro" id="IPR013767">
    <property type="entry name" value="PAS_fold"/>
</dbReference>
<dbReference type="NCBIfam" id="TIGR00229">
    <property type="entry name" value="sensory_box"/>
    <property type="match status" value="3"/>
</dbReference>
<dbReference type="InterPro" id="IPR005467">
    <property type="entry name" value="His_kinase_dom"/>
</dbReference>
<dbReference type="Pfam" id="PF02518">
    <property type="entry name" value="HATPase_c"/>
    <property type="match status" value="1"/>
</dbReference>
<dbReference type="SUPFAM" id="SSF47384">
    <property type="entry name" value="Homodimeric domain of signal transducing histidine kinase"/>
    <property type="match status" value="1"/>
</dbReference>
<dbReference type="GO" id="GO:0030295">
    <property type="term" value="F:protein kinase activator activity"/>
    <property type="evidence" value="ECO:0007669"/>
    <property type="project" value="TreeGrafter"/>
</dbReference>
<dbReference type="SUPFAM" id="SSF55874">
    <property type="entry name" value="ATPase domain of HSP90 chaperone/DNA topoisomerase II/histidine kinase"/>
    <property type="match status" value="1"/>
</dbReference>
<sequence>MARNKDKALLSQELRSLRGRLAEADLPTSALIRETACRQASDVPYQCIVEDQAELICRFDPTGRLTYVNPAFCRYYGQDAATLLGGVFPVQASEADAVEVRRAVSGLGPNRSMTSLVHGATLPGGQVRWQEWLYRAVMDDSGAVVEYQAVGRDVTDVKETMEGFRRAEEKYRAIFENAPLGIFRTTAAGRFEEINQVMAAMLGYDSAAQAMALVTDIGHQVYDDPESRTRLLATLERTQGSITYEALFRRRDGGRFTGRLHVSAVRGEDGHVVSLIGLMDDITERKRMEEELRRSERVARTLLNATTESAFLVDVDGTIQAVNDIGARRLGGTPQAIAGRNFHEFQSWDLFEQGMERIWEAYCERRPVRFEDERAGIVHDVMVSPVFDDAGGVDKVAVFAQDITERRRLERLREDVERITRHDMKTPLIGIVGFAQLLQKSRNLTEKQREYLAYIQNSGRQMMDFIKKSLDYFKMEQRSYVLRPQDVDMARVFRRIHDDLRPLAVNKSVCIIFTLDGKDISLASPIVFRGEEDHLENLFANLVKNAVEAAPEDGVVTVGISLGEKAHTVDVHNPGTIPEAARARFFERYNTAGKEGGTGLGTYVARLIAQAHGGFIRYTTCPLEGTHLIVTLPACPVQDMVQDVVQEPGRESGREPTQEPA</sequence>
<dbReference type="PROSITE" id="PS50112">
    <property type="entry name" value="PAS"/>
    <property type="match status" value="2"/>
</dbReference>
<feature type="domain" description="PAS" evidence="7">
    <location>
        <begin position="167"/>
        <end position="204"/>
    </location>
</feature>
<dbReference type="SMART" id="SM00086">
    <property type="entry name" value="PAC"/>
    <property type="match status" value="3"/>
</dbReference>
<dbReference type="InterPro" id="IPR050351">
    <property type="entry name" value="BphY/WalK/GraS-like"/>
</dbReference>
<keyword evidence="3" id="KW-0808">Transferase</keyword>
<dbReference type="GO" id="GO:0007234">
    <property type="term" value="P:osmosensory signaling via phosphorelay pathway"/>
    <property type="evidence" value="ECO:0007669"/>
    <property type="project" value="TreeGrafter"/>
</dbReference>
<feature type="domain" description="PAC" evidence="8">
    <location>
        <begin position="242"/>
        <end position="294"/>
    </location>
</feature>
<feature type="domain" description="Histidine kinase" evidence="6">
    <location>
        <begin position="419"/>
        <end position="636"/>
    </location>
</feature>
<dbReference type="Pfam" id="PF00512">
    <property type="entry name" value="HisKA"/>
    <property type="match status" value="1"/>
</dbReference>
<feature type="domain" description="PAS" evidence="7">
    <location>
        <begin position="295"/>
        <end position="341"/>
    </location>
</feature>
<dbReference type="PANTHER" id="PTHR42878:SF12">
    <property type="entry name" value="SENSOR HISTIDINE KINASE YCBM"/>
    <property type="match status" value="1"/>
</dbReference>
<dbReference type="InterPro" id="IPR000700">
    <property type="entry name" value="PAS-assoc_C"/>
</dbReference>
<organism evidence="9">
    <name type="scientific">hydrocarbon metagenome</name>
    <dbReference type="NCBI Taxonomy" id="938273"/>
    <lineage>
        <taxon>unclassified sequences</taxon>
        <taxon>metagenomes</taxon>
        <taxon>ecological metagenomes</taxon>
    </lineage>
</organism>
<dbReference type="Pfam" id="PF00989">
    <property type="entry name" value="PAS"/>
    <property type="match status" value="1"/>
</dbReference>
<evidence type="ECO:0000259" key="8">
    <source>
        <dbReference type="PROSITE" id="PS50113"/>
    </source>
</evidence>
<dbReference type="PANTHER" id="PTHR42878">
    <property type="entry name" value="TWO-COMPONENT HISTIDINE KINASE"/>
    <property type="match status" value="1"/>
</dbReference>
<evidence type="ECO:0000256" key="5">
    <source>
        <dbReference type="ARBA" id="ARBA00023136"/>
    </source>
</evidence>
<dbReference type="PROSITE" id="PS50113">
    <property type="entry name" value="PAC"/>
    <property type="match status" value="3"/>
</dbReference>
<dbReference type="CDD" id="cd00130">
    <property type="entry name" value="PAS"/>
    <property type="match status" value="3"/>
</dbReference>
<dbReference type="SMART" id="SM00091">
    <property type="entry name" value="PAS"/>
    <property type="match status" value="3"/>
</dbReference>
<dbReference type="InterPro" id="IPR001610">
    <property type="entry name" value="PAC"/>
</dbReference>
<feature type="domain" description="PAC" evidence="8">
    <location>
        <begin position="110"/>
        <end position="166"/>
    </location>
</feature>
<evidence type="ECO:0000256" key="4">
    <source>
        <dbReference type="ARBA" id="ARBA00022777"/>
    </source>
</evidence>
<evidence type="ECO:0000313" key="9">
    <source>
        <dbReference type="EMBL" id="KUG29076.1"/>
    </source>
</evidence>
<dbReference type="GO" id="GO:0000156">
    <property type="term" value="F:phosphorelay response regulator activity"/>
    <property type="evidence" value="ECO:0007669"/>
    <property type="project" value="TreeGrafter"/>
</dbReference>
<dbReference type="Gene3D" id="3.30.565.10">
    <property type="entry name" value="Histidine kinase-like ATPase, C-terminal domain"/>
    <property type="match status" value="1"/>
</dbReference>
<dbReference type="SMART" id="SM00387">
    <property type="entry name" value="HATPase_c"/>
    <property type="match status" value="1"/>
</dbReference>
<dbReference type="InterPro" id="IPR000014">
    <property type="entry name" value="PAS"/>
</dbReference>
<dbReference type="EMBL" id="LNQE01000134">
    <property type="protein sequence ID" value="KUG29076.1"/>
    <property type="molecule type" value="Genomic_DNA"/>
</dbReference>
<dbReference type="CDD" id="cd00075">
    <property type="entry name" value="HATPase"/>
    <property type="match status" value="1"/>
</dbReference>
<dbReference type="CDD" id="cd00082">
    <property type="entry name" value="HisKA"/>
    <property type="match status" value="1"/>
</dbReference>
<dbReference type="SUPFAM" id="SSF55785">
    <property type="entry name" value="PYP-like sensor domain (PAS domain)"/>
    <property type="match status" value="3"/>
</dbReference>
<dbReference type="EC" id="2.7.13.3" evidence="2"/>
<dbReference type="GO" id="GO:0000155">
    <property type="term" value="F:phosphorelay sensor kinase activity"/>
    <property type="evidence" value="ECO:0007669"/>
    <property type="project" value="InterPro"/>
</dbReference>
<dbReference type="InterPro" id="IPR003661">
    <property type="entry name" value="HisK_dim/P_dom"/>
</dbReference>